<dbReference type="InterPro" id="IPR036875">
    <property type="entry name" value="Znf_CCHC_sf"/>
</dbReference>
<dbReference type="PaxDb" id="67767-A0A0J7MS25"/>
<dbReference type="GO" id="GO:0008270">
    <property type="term" value="F:zinc ion binding"/>
    <property type="evidence" value="ECO:0007669"/>
    <property type="project" value="UniProtKB-KW"/>
</dbReference>
<dbReference type="AlphaFoldDB" id="A0A0J7MS25"/>
<dbReference type="GO" id="GO:0003676">
    <property type="term" value="F:nucleic acid binding"/>
    <property type="evidence" value="ECO:0007669"/>
    <property type="project" value="InterPro"/>
</dbReference>
<dbReference type="OrthoDB" id="7555284at2759"/>
<keyword evidence="1" id="KW-0862">Zinc</keyword>
<feature type="domain" description="CCHC-type" evidence="2">
    <location>
        <begin position="151"/>
        <end position="165"/>
    </location>
</feature>
<proteinExistence type="predicted"/>
<accession>A0A0J7MS25</accession>
<evidence type="ECO:0000259" key="2">
    <source>
        <dbReference type="PROSITE" id="PS50158"/>
    </source>
</evidence>
<dbReference type="InterPro" id="IPR001878">
    <property type="entry name" value="Znf_CCHC"/>
</dbReference>
<reference evidence="3 4" key="1">
    <citation type="submission" date="2015-04" db="EMBL/GenBank/DDBJ databases">
        <title>Lasius niger genome sequencing.</title>
        <authorList>
            <person name="Konorov E.A."/>
            <person name="Nikitin M.A."/>
            <person name="Kirill M.V."/>
            <person name="Chang P."/>
        </authorList>
    </citation>
    <scope>NUCLEOTIDE SEQUENCE [LARGE SCALE GENOMIC DNA]</scope>
    <source>
        <tissue evidence="3">Whole</tissue>
    </source>
</reference>
<comment type="caution">
    <text evidence="3">The sequence shown here is derived from an EMBL/GenBank/DDBJ whole genome shotgun (WGS) entry which is preliminary data.</text>
</comment>
<keyword evidence="1" id="KW-0863">Zinc-finger</keyword>
<dbReference type="PROSITE" id="PS50158">
    <property type="entry name" value="ZF_CCHC"/>
    <property type="match status" value="1"/>
</dbReference>
<protein>
    <submittedName>
        <fullName evidence="3">Gag-pol polyprotein</fullName>
    </submittedName>
</protein>
<evidence type="ECO:0000256" key="1">
    <source>
        <dbReference type="PROSITE-ProRule" id="PRU00047"/>
    </source>
</evidence>
<organism evidence="3 4">
    <name type="scientific">Lasius niger</name>
    <name type="common">Black garden ant</name>
    <dbReference type="NCBI Taxonomy" id="67767"/>
    <lineage>
        <taxon>Eukaryota</taxon>
        <taxon>Metazoa</taxon>
        <taxon>Ecdysozoa</taxon>
        <taxon>Arthropoda</taxon>
        <taxon>Hexapoda</taxon>
        <taxon>Insecta</taxon>
        <taxon>Pterygota</taxon>
        <taxon>Neoptera</taxon>
        <taxon>Endopterygota</taxon>
        <taxon>Hymenoptera</taxon>
        <taxon>Apocrita</taxon>
        <taxon>Aculeata</taxon>
        <taxon>Formicoidea</taxon>
        <taxon>Formicidae</taxon>
        <taxon>Formicinae</taxon>
        <taxon>Lasius</taxon>
        <taxon>Lasius</taxon>
    </lineage>
</organism>
<name>A0A0J7MS25_LASNI</name>
<feature type="non-terminal residue" evidence="3">
    <location>
        <position position="172"/>
    </location>
</feature>
<dbReference type="Gene3D" id="4.10.60.10">
    <property type="entry name" value="Zinc finger, CCHC-type"/>
    <property type="match status" value="1"/>
</dbReference>
<dbReference type="SUPFAM" id="SSF57756">
    <property type="entry name" value="Retrovirus zinc finger-like domains"/>
    <property type="match status" value="1"/>
</dbReference>
<keyword evidence="1" id="KW-0479">Metal-binding</keyword>
<sequence>MDIGSRGATPPNSSPRNFREWNAEWWFLRERREVIRLRQEIEIFDRKIPFYKAIQKVEARRWNTLKETFDQYTIDKLTLMYRLELPIPNQINLLIGRITQSSVRITALAVRAMTIESFRDQMRHITEGLADSEKKSHFNTGKAAKLGDDTCRNCGKKGHNHKDCRGEPVCFY</sequence>
<evidence type="ECO:0000313" key="3">
    <source>
        <dbReference type="EMBL" id="KMQ83305.1"/>
    </source>
</evidence>
<keyword evidence="4" id="KW-1185">Reference proteome</keyword>
<gene>
    <name evidence="3" type="ORF">RF55_20388</name>
</gene>
<dbReference type="Proteomes" id="UP000036403">
    <property type="component" value="Unassembled WGS sequence"/>
</dbReference>
<dbReference type="EMBL" id="LBMM01020344">
    <property type="protein sequence ID" value="KMQ83305.1"/>
    <property type="molecule type" value="Genomic_DNA"/>
</dbReference>
<evidence type="ECO:0000313" key="4">
    <source>
        <dbReference type="Proteomes" id="UP000036403"/>
    </source>
</evidence>